<keyword evidence="2" id="KW-1185">Reference proteome</keyword>
<reference evidence="1 2" key="1">
    <citation type="submission" date="2017-07" db="EMBL/GenBank/DDBJ databases">
        <authorList>
            <person name="Talla V."/>
            <person name="Backstrom N."/>
        </authorList>
    </citation>
    <scope>NUCLEOTIDE SEQUENCE [LARGE SCALE GENOMIC DNA]</scope>
</reference>
<evidence type="ECO:0000313" key="2">
    <source>
        <dbReference type="Proteomes" id="UP000324832"/>
    </source>
</evidence>
<dbReference type="AlphaFoldDB" id="A0A5E4Q834"/>
<dbReference type="EMBL" id="FZQP02001759">
    <property type="protein sequence ID" value="VVC93722.1"/>
    <property type="molecule type" value="Genomic_DNA"/>
</dbReference>
<organism evidence="1 2">
    <name type="scientific">Leptidea sinapis</name>
    <dbReference type="NCBI Taxonomy" id="189913"/>
    <lineage>
        <taxon>Eukaryota</taxon>
        <taxon>Metazoa</taxon>
        <taxon>Ecdysozoa</taxon>
        <taxon>Arthropoda</taxon>
        <taxon>Hexapoda</taxon>
        <taxon>Insecta</taxon>
        <taxon>Pterygota</taxon>
        <taxon>Neoptera</taxon>
        <taxon>Endopterygota</taxon>
        <taxon>Lepidoptera</taxon>
        <taxon>Glossata</taxon>
        <taxon>Ditrysia</taxon>
        <taxon>Papilionoidea</taxon>
        <taxon>Pieridae</taxon>
        <taxon>Dismorphiinae</taxon>
        <taxon>Leptidea</taxon>
    </lineage>
</organism>
<proteinExistence type="predicted"/>
<feature type="non-terminal residue" evidence="1">
    <location>
        <position position="1"/>
    </location>
</feature>
<evidence type="ECO:0000313" key="1">
    <source>
        <dbReference type="EMBL" id="VVC93722.1"/>
    </source>
</evidence>
<name>A0A5E4Q834_9NEOP</name>
<protein>
    <submittedName>
        <fullName evidence="1">Uncharacterized protein</fullName>
    </submittedName>
</protein>
<dbReference type="Proteomes" id="UP000324832">
    <property type="component" value="Unassembled WGS sequence"/>
</dbReference>
<accession>A0A5E4Q834</accession>
<gene>
    <name evidence="1" type="ORF">LSINAPIS_LOCUS5851</name>
</gene>
<sequence length="16" mass="1891">YTTHLCIRLSQCARLI</sequence>